<dbReference type="EMBL" id="SOHL01000004">
    <property type="protein sequence ID" value="TFD73221.1"/>
    <property type="molecule type" value="Genomic_DNA"/>
</dbReference>
<dbReference type="Gene3D" id="3.40.50.10540">
    <property type="entry name" value="Crotonobetainyl-coa:carnitine coa-transferase, domain 1"/>
    <property type="match status" value="1"/>
</dbReference>
<evidence type="ECO:0000256" key="1">
    <source>
        <dbReference type="ARBA" id="ARBA00022679"/>
    </source>
</evidence>
<dbReference type="PANTHER" id="PTHR48207">
    <property type="entry name" value="SUCCINATE--HYDROXYMETHYLGLUTARATE COA-TRANSFERASE"/>
    <property type="match status" value="1"/>
</dbReference>
<name>A0A4R9B186_9MICO</name>
<dbReference type="AlphaFoldDB" id="A0A4R9B186"/>
<dbReference type="PANTHER" id="PTHR48207:SF3">
    <property type="entry name" value="SUCCINATE--HYDROXYMETHYLGLUTARATE COA-TRANSFERASE"/>
    <property type="match status" value="1"/>
</dbReference>
<comment type="caution">
    <text evidence="2">The sequence shown here is derived from an EMBL/GenBank/DDBJ whole genome shotgun (WGS) entry which is preliminary data.</text>
</comment>
<dbReference type="InterPro" id="IPR023606">
    <property type="entry name" value="CoA-Trfase_III_dom_1_sf"/>
</dbReference>
<dbReference type="SUPFAM" id="SSF89796">
    <property type="entry name" value="CoA-transferase family III (CaiB/BaiF)"/>
    <property type="match status" value="1"/>
</dbReference>
<dbReference type="InterPro" id="IPR003673">
    <property type="entry name" value="CoA-Trfase_fam_III"/>
</dbReference>
<keyword evidence="1 2" id="KW-0808">Transferase</keyword>
<keyword evidence="3" id="KW-1185">Reference proteome</keyword>
<gene>
    <name evidence="2" type="ORF">E3T50_02945</name>
</gene>
<proteinExistence type="predicted"/>
<dbReference type="InterPro" id="IPR044855">
    <property type="entry name" value="CoA-Trfase_III_dom3_sf"/>
</dbReference>
<dbReference type="GO" id="GO:0008410">
    <property type="term" value="F:CoA-transferase activity"/>
    <property type="evidence" value="ECO:0007669"/>
    <property type="project" value="TreeGrafter"/>
</dbReference>
<dbReference type="Proteomes" id="UP000297983">
    <property type="component" value="Unassembled WGS sequence"/>
</dbReference>
<dbReference type="Pfam" id="PF02515">
    <property type="entry name" value="CoA_transf_3"/>
    <property type="match status" value="1"/>
</dbReference>
<protein>
    <submittedName>
        <fullName evidence="2">CoA transferase</fullName>
    </submittedName>
</protein>
<evidence type="ECO:0000313" key="3">
    <source>
        <dbReference type="Proteomes" id="UP000297983"/>
    </source>
</evidence>
<reference evidence="2 3" key="1">
    <citation type="submission" date="2019-03" db="EMBL/GenBank/DDBJ databases">
        <title>Genomics of glacier-inhabiting Cryobacterium strains.</title>
        <authorList>
            <person name="Liu Q."/>
            <person name="Xin Y.-H."/>
        </authorList>
    </citation>
    <scope>NUCLEOTIDE SEQUENCE [LARGE SCALE GENOMIC DNA]</scope>
    <source>
        <strain evidence="2 3">Hz16</strain>
    </source>
</reference>
<sequence>MSKTLPLEGLTVISCEHAVAAPLATRHLADQGARVIKIERPGAGDFARSYDETVHGLSSHFVWLNRNKESLTLDLKRPEALEIMHELLATADVFVQNLAPDAASRLGLGAADLRKRYPKLITCSISGYGSSGPYRDAKAYDLLIQSEAGLVAITGTSEAPAKTGIPTADIGAGMYALTGILTALLQRERTGEGSEIEVSLFDSVVEWMGYPLYYTEYGGTAPARAGTSHATIAPYGTFRAGDGVDVVLSVQNDREWATFCAGVLERLDLVSDERFATSAARVAHRTELHSVVDAVFAIHDGTEMERRLCDAKVAFARQREVKDVLTHPQLAARDRWRTVETSAGPVRALLPAVTVVGQAARMDPVPDVGADNRSILHGLGYSPAAIDELSGAGVL</sequence>
<dbReference type="RefSeq" id="WP_134550515.1">
    <property type="nucleotide sequence ID" value="NZ_SOHL01000004.1"/>
</dbReference>
<dbReference type="Gene3D" id="3.30.1540.10">
    <property type="entry name" value="formyl-coa transferase, domain 3"/>
    <property type="match status" value="1"/>
</dbReference>
<dbReference type="InterPro" id="IPR050483">
    <property type="entry name" value="CoA-transferase_III_domain"/>
</dbReference>
<accession>A0A4R9B186</accession>
<evidence type="ECO:0000313" key="2">
    <source>
        <dbReference type="EMBL" id="TFD73221.1"/>
    </source>
</evidence>
<organism evidence="2 3">
    <name type="scientific">Cryobacterium gelidum</name>
    <dbReference type="NCBI Taxonomy" id="1259164"/>
    <lineage>
        <taxon>Bacteria</taxon>
        <taxon>Bacillati</taxon>
        <taxon>Actinomycetota</taxon>
        <taxon>Actinomycetes</taxon>
        <taxon>Micrococcales</taxon>
        <taxon>Microbacteriaceae</taxon>
        <taxon>Cryobacterium</taxon>
    </lineage>
</organism>